<evidence type="ECO:0000256" key="1">
    <source>
        <dbReference type="SAM" id="MobiDB-lite"/>
    </source>
</evidence>
<evidence type="ECO:0000313" key="3">
    <source>
        <dbReference type="Proteomes" id="UP000059188"/>
    </source>
</evidence>
<dbReference type="PANTHER" id="PTHR21521:SF0">
    <property type="entry name" value="AMUN, ISOFORM A"/>
    <property type="match status" value="1"/>
</dbReference>
<feature type="compositionally biased region" description="Basic and acidic residues" evidence="1">
    <location>
        <begin position="253"/>
        <end position="263"/>
    </location>
</feature>
<reference evidence="2 3" key="1">
    <citation type="submission" date="2014-11" db="EMBL/GenBank/DDBJ databases">
        <authorList>
            <person name="Wibberg Daniel"/>
        </authorList>
    </citation>
    <scope>NUCLEOTIDE SEQUENCE [LARGE SCALE GENOMIC DNA]</scope>
    <source>
        <strain evidence="2">Rhizoctonia solani AG1-IB 7/3/14</strain>
    </source>
</reference>
<name>A0A0B7FMT6_THACB</name>
<dbReference type="OrthoDB" id="8249012at2759"/>
<accession>A0A0B7FMT6</accession>
<feature type="region of interest" description="Disordered" evidence="1">
    <location>
        <begin position="1"/>
        <end position="43"/>
    </location>
</feature>
<dbReference type="EMBL" id="LN679102">
    <property type="protein sequence ID" value="CEL57538.1"/>
    <property type="molecule type" value="Genomic_DNA"/>
</dbReference>
<organism evidence="2 3">
    <name type="scientific">Thanatephorus cucumeris (strain AG1-IB / isolate 7/3/14)</name>
    <name type="common">Lettuce bottom rot fungus</name>
    <name type="synonym">Rhizoctonia solani</name>
    <dbReference type="NCBI Taxonomy" id="1108050"/>
    <lineage>
        <taxon>Eukaryota</taxon>
        <taxon>Fungi</taxon>
        <taxon>Dikarya</taxon>
        <taxon>Basidiomycota</taxon>
        <taxon>Agaricomycotina</taxon>
        <taxon>Agaricomycetes</taxon>
        <taxon>Cantharellales</taxon>
        <taxon>Ceratobasidiaceae</taxon>
        <taxon>Rhizoctonia</taxon>
        <taxon>Rhizoctonia solani AG-1</taxon>
    </lineage>
</organism>
<gene>
    <name evidence="2" type="ORF">RSOLAG1IB_02280</name>
</gene>
<protein>
    <submittedName>
        <fullName evidence="2">Uncharacterized protein</fullName>
    </submittedName>
</protein>
<dbReference type="Proteomes" id="UP000059188">
    <property type="component" value="Unassembled WGS sequence"/>
</dbReference>
<dbReference type="PANTHER" id="PTHR21521">
    <property type="entry name" value="AMUN, ISOFORM A"/>
    <property type="match status" value="1"/>
</dbReference>
<sequence>MPPKRKLKSGKEATESKDPEEDAQAEIRHDGSSSIHSVPRPLGLTSEDIQAALSRYQHHITQLAESKEESKLQELDNWRLKDLPELIKSRSPAHVEKRELERLMEWKLARGKFRPTLPALIAQNTPTKVKSSTQEAFSSLSDIEPSTLPYQPFRILLKSLCGGLKGVGPATGSLLLSIYDDRVPFMSDEAYIWVMYADKGTKTRDIKYTEKGYLDYAVRMWGVAEKADITPTQLEQVAWVLGWEWISGIELRPTAKSDGGPERDNEEDGPPEDIPDRPKRSKRQKR</sequence>
<proteinExistence type="predicted"/>
<dbReference type="AlphaFoldDB" id="A0A0B7FMT6"/>
<feature type="compositionally biased region" description="Acidic residues" evidence="1">
    <location>
        <begin position="264"/>
        <end position="273"/>
    </location>
</feature>
<feature type="region of interest" description="Disordered" evidence="1">
    <location>
        <begin position="252"/>
        <end position="286"/>
    </location>
</feature>
<dbReference type="STRING" id="1108050.A0A0B7FMT6"/>
<evidence type="ECO:0000313" key="2">
    <source>
        <dbReference type="EMBL" id="CEL57538.1"/>
    </source>
</evidence>
<keyword evidence="3" id="KW-1185">Reference proteome</keyword>